<dbReference type="GO" id="GO:0010411">
    <property type="term" value="P:xyloglucan metabolic process"/>
    <property type="evidence" value="ECO:0007669"/>
    <property type="project" value="TreeGrafter"/>
</dbReference>
<feature type="region of interest" description="Disordered" evidence="2">
    <location>
        <begin position="235"/>
        <end position="255"/>
    </location>
</feature>
<dbReference type="EMBL" id="CP047895">
    <property type="protein sequence ID" value="QHL91989.1"/>
    <property type="molecule type" value="Genomic_DNA"/>
</dbReference>
<proteinExistence type="predicted"/>
<dbReference type="AlphaFoldDB" id="A0A7Z2NYY7"/>
<evidence type="ECO:0000256" key="3">
    <source>
        <dbReference type="SAM" id="SignalP"/>
    </source>
</evidence>
<dbReference type="InterPro" id="IPR052025">
    <property type="entry name" value="Xyloglucanase_GH74"/>
</dbReference>
<reference evidence="5 6" key="1">
    <citation type="submission" date="2020-01" db="EMBL/GenBank/DDBJ databases">
        <title>Sphingomonas sp. C33 whole genome sequece.</title>
        <authorList>
            <person name="Park C."/>
        </authorList>
    </citation>
    <scope>NUCLEOTIDE SEQUENCE [LARGE SCALE GENOMIC DNA]</scope>
    <source>
        <strain evidence="5 6">C33</strain>
    </source>
</reference>
<evidence type="ECO:0000256" key="1">
    <source>
        <dbReference type="ARBA" id="ARBA00022737"/>
    </source>
</evidence>
<dbReference type="KEGG" id="schy:GVO57_13230"/>
<accession>A0A7Z2NYY7</accession>
<dbReference type="SUPFAM" id="SSF50939">
    <property type="entry name" value="Sialidases"/>
    <property type="match status" value="1"/>
</dbReference>
<feature type="domain" description="Sortilin N-terminal" evidence="4">
    <location>
        <begin position="78"/>
        <end position="198"/>
    </location>
</feature>
<evidence type="ECO:0000256" key="2">
    <source>
        <dbReference type="SAM" id="MobiDB-lite"/>
    </source>
</evidence>
<dbReference type="Pfam" id="PF15902">
    <property type="entry name" value="Sortilin-Vps10"/>
    <property type="match status" value="1"/>
</dbReference>
<dbReference type="PANTHER" id="PTHR43739">
    <property type="entry name" value="XYLOGLUCANASE (EUROFUNG)"/>
    <property type="match status" value="1"/>
</dbReference>
<evidence type="ECO:0000313" key="6">
    <source>
        <dbReference type="Proteomes" id="UP000464468"/>
    </source>
</evidence>
<keyword evidence="6" id="KW-1185">Reference proteome</keyword>
<dbReference type="SUPFAM" id="SSF110296">
    <property type="entry name" value="Oligoxyloglucan reducing end-specific cellobiohydrolase"/>
    <property type="match status" value="1"/>
</dbReference>
<dbReference type="InterPro" id="IPR031778">
    <property type="entry name" value="Sortilin_N"/>
</dbReference>
<evidence type="ECO:0000259" key="4">
    <source>
        <dbReference type="Pfam" id="PF15902"/>
    </source>
</evidence>
<dbReference type="InterPro" id="IPR036278">
    <property type="entry name" value="Sialidase_sf"/>
</dbReference>
<dbReference type="Gene3D" id="2.130.10.10">
    <property type="entry name" value="YVTN repeat-like/Quinoprotein amine dehydrogenase"/>
    <property type="match status" value="4"/>
</dbReference>
<dbReference type="Proteomes" id="UP000464468">
    <property type="component" value="Chromosome"/>
</dbReference>
<dbReference type="InterPro" id="IPR015943">
    <property type="entry name" value="WD40/YVTN_repeat-like_dom_sf"/>
</dbReference>
<keyword evidence="1" id="KW-0677">Repeat</keyword>
<dbReference type="PANTHER" id="PTHR43739:SF5">
    <property type="entry name" value="EXO-ALPHA-SIALIDASE"/>
    <property type="match status" value="1"/>
</dbReference>
<protein>
    <submittedName>
        <fullName evidence="5">Sialidase</fullName>
    </submittedName>
</protein>
<organism evidence="5 6">
    <name type="scientific">Sphingomonas changnyeongensis</name>
    <dbReference type="NCBI Taxonomy" id="2698679"/>
    <lineage>
        <taxon>Bacteria</taxon>
        <taxon>Pseudomonadati</taxon>
        <taxon>Pseudomonadota</taxon>
        <taxon>Alphaproteobacteria</taxon>
        <taxon>Sphingomonadales</taxon>
        <taxon>Sphingomonadaceae</taxon>
        <taxon>Sphingomonas</taxon>
    </lineage>
</organism>
<sequence>MTGLAVALAAPALCLAAPAAAQTGKAAASAPLDSATISGIGIRNIGSAAMSGRIASLAAREEKDGKITLFVGAASGGVWKSDDGGTSFKPVFDKQPVQSIGVVKLDPNNRDTIWVGTGEAWTRNSVSVGNGVYKSTDGGETWTNMGLPGTERISDIVIDPRDSNTVYVCAPGALWSDSADRGLYKTTDGGKSWTLVLKGPNLSTGCATVAIDPSDPNRLIAGLWDFRRKGWTFRSGGEGPDAPSGSALMESRDGGKTWTAMTAETHKGLPKGPWGRTEVVFAPSNPKRVYAFVENTRSALYVSDDGGKTFVERDRSQNMVWRPFYFAKMFVDPTNPDRVFKTNLSLIVSEDGGKSFGSAQGGAHGDWHALWINPNNPRHLIGGDDGGMWTSFDGGNRWIKSENLPISQFYHVSVDDKDPYQVYGGLQDNSSWVGDSAYPGGITNGRWENLYGGDGFWVFSDPADPNFAYAEYQGGNLARIDRRTLSQRGIQPQAGYKEKLRFNWNTPLHLSPNEKGTLYIGAQYLFRTRDQGQTWDRISPDLTTNDPARQKQEQSGGITVDNSAAEMHTTIYSISESPKAKGMIWVGTDDGRVQLTTNDGAAWTDVTRNLKLPNAGNWISWVEASRHDAATAYVTVDRHTYGDMGAYLYRTRDGGRSWQPLVTPKTAGVRGYAHVIKEDSVNPDLLFLGTEYGLFVSLDGGASWAEFKGKDFPSVAVRDIVLQSRDNDLVLATHGRGIWVIDDITPWRALNASTRAATVTLLPGRPVQQRIGGNGGWASGDAVFAGANPPSGAVISFYQKDRHVIGRMKLEVLDAEGKVVDTLPVSKRRGLNRIEWSMRVKPPVVPPAAQLAGSATQGARVVPGRYTVRLTKADQVVTMPLDIGLDRRATYTVDDRKMQFDAAQRVSALFGRMSVLVAQLNAVIGQAGRGAAAAGPNQALAKSVLDRASALKTQVVATKEGGAITGEERLREQLDIVYGAIMSTEGRPTPYQIARVDALERELKEVEDGFAALKTGDVSRLMAAARAAGEPVVDLAAIRIEEQQGGGGRADALAAGLVGTRFFGAFDTLVARAEKD</sequence>
<feature type="region of interest" description="Disordered" evidence="2">
    <location>
        <begin position="536"/>
        <end position="557"/>
    </location>
</feature>
<name>A0A7Z2NYY7_9SPHN</name>
<evidence type="ECO:0000313" key="5">
    <source>
        <dbReference type="EMBL" id="QHL91989.1"/>
    </source>
</evidence>
<feature type="signal peptide" evidence="3">
    <location>
        <begin position="1"/>
        <end position="21"/>
    </location>
</feature>
<dbReference type="CDD" id="cd15482">
    <property type="entry name" value="Sialidase_non-viral"/>
    <property type="match status" value="1"/>
</dbReference>
<keyword evidence="3" id="KW-0732">Signal</keyword>
<gene>
    <name evidence="5" type="ORF">GVO57_13230</name>
</gene>
<feature type="chain" id="PRO_5030587522" evidence="3">
    <location>
        <begin position="22"/>
        <end position="1076"/>
    </location>
</feature>